<dbReference type="InterPro" id="IPR019595">
    <property type="entry name" value="DUF2470"/>
</dbReference>
<dbReference type="RefSeq" id="WP_168029517.1">
    <property type="nucleotide sequence ID" value="NZ_JAAVNE010000011.1"/>
</dbReference>
<comment type="caution">
    <text evidence="3">The sequence shown here is derived from an EMBL/GenBank/DDBJ whole genome shotgun (WGS) entry which is preliminary data.</text>
</comment>
<dbReference type="PANTHER" id="PTHR13343">
    <property type="entry name" value="CREG1 PROTEIN"/>
    <property type="match status" value="1"/>
</dbReference>
<sequence>MTGEDHGFAARRLLRAAAAATLATSQQGQPFASLVTPALLPDLTVLLLLSDLSEHTRHLKAEPRCAILVQGAPEQVNPQTAPRVTLTGLAEPAEPGLKPRFLARHPYAALYADFGDFHLWRIRPAAALLVQGFARATRLRQADLLPDPDAVAALAAAEEGIIGHVNADHAEALKAIAEGLLRQSPGDWRMVAVDPDGCDLAAGERVCRLPWPAPVADAHGVRKALVLAARAGRDLPQGEK</sequence>
<feature type="domain" description="DUF2470" evidence="2">
    <location>
        <begin position="159"/>
        <end position="226"/>
    </location>
</feature>
<reference evidence="3 4" key="1">
    <citation type="submission" date="2020-03" db="EMBL/GenBank/DDBJ databases">
        <title>Roseomonas selenitidurans sp. nov. isolated from urban soil.</title>
        <authorList>
            <person name="Liu H."/>
        </authorList>
    </citation>
    <scope>NUCLEOTIDE SEQUENCE [LARGE SCALE GENOMIC DNA]</scope>
    <source>
        <strain evidence="3 4">BU-1</strain>
    </source>
</reference>
<keyword evidence="4" id="KW-1185">Reference proteome</keyword>
<proteinExistence type="predicted"/>
<evidence type="ECO:0000313" key="3">
    <source>
        <dbReference type="EMBL" id="NKC31033.1"/>
    </source>
</evidence>
<dbReference type="Gene3D" id="3.20.180.10">
    <property type="entry name" value="PNP-oxidase-like"/>
    <property type="match status" value="1"/>
</dbReference>
<dbReference type="InterPro" id="IPR037119">
    <property type="entry name" value="Haem_oxidase_HugZ-like_sf"/>
</dbReference>
<dbReference type="SUPFAM" id="SSF50475">
    <property type="entry name" value="FMN-binding split barrel"/>
    <property type="match status" value="1"/>
</dbReference>
<organism evidence="3 4">
    <name type="scientific">Falsiroseomonas selenitidurans</name>
    <dbReference type="NCBI Taxonomy" id="2716335"/>
    <lineage>
        <taxon>Bacteria</taxon>
        <taxon>Pseudomonadati</taxon>
        <taxon>Pseudomonadota</taxon>
        <taxon>Alphaproteobacteria</taxon>
        <taxon>Acetobacterales</taxon>
        <taxon>Roseomonadaceae</taxon>
        <taxon>Falsiroseomonas</taxon>
    </lineage>
</organism>
<dbReference type="Proteomes" id="UP000787635">
    <property type="component" value="Unassembled WGS sequence"/>
</dbReference>
<gene>
    <name evidence="3" type="ORF">HEQ75_09175</name>
</gene>
<accession>A0ABX1E2P0</accession>
<feature type="domain" description="Pyridoxamine 5'-phosphate oxidase N-terminal" evidence="1">
    <location>
        <begin position="10"/>
        <end position="129"/>
    </location>
</feature>
<dbReference type="EMBL" id="JAAVNE010000011">
    <property type="protein sequence ID" value="NKC31033.1"/>
    <property type="molecule type" value="Genomic_DNA"/>
</dbReference>
<name>A0ABX1E2P0_9PROT</name>
<protein>
    <submittedName>
        <fullName evidence="3">DUF2470 domain-containing protein</fullName>
    </submittedName>
</protein>
<evidence type="ECO:0000313" key="4">
    <source>
        <dbReference type="Proteomes" id="UP000787635"/>
    </source>
</evidence>
<dbReference type="PANTHER" id="PTHR13343:SF17">
    <property type="entry name" value="CELLULAR REPRESSOR OF E1A-STIMULATED GENES, ISOFORM A"/>
    <property type="match status" value="1"/>
</dbReference>
<evidence type="ECO:0000259" key="2">
    <source>
        <dbReference type="Pfam" id="PF10615"/>
    </source>
</evidence>
<dbReference type="Pfam" id="PF10615">
    <property type="entry name" value="DUF2470"/>
    <property type="match status" value="1"/>
</dbReference>
<dbReference type="InterPro" id="IPR012349">
    <property type="entry name" value="Split_barrel_FMN-bd"/>
</dbReference>
<dbReference type="InterPro" id="IPR011576">
    <property type="entry name" value="Pyridox_Oxase_N"/>
</dbReference>
<dbReference type="Gene3D" id="2.30.110.10">
    <property type="entry name" value="Electron Transport, Fmn-binding Protein, Chain A"/>
    <property type="match status" value="1"/>
</dbReference>
<evidence type="ECO:0000259" key="1">
    <source>
        <dbReference type="Pfam" id="PF01243"/>
    </source>
</evidence>
<dbReference type="Pfam" id="PF01243">
    <property type="entry name" value="PNPOx_N"/>
    <property type="match status" value="1"/>
</dbReference>